<comment type="caution">
    <text evidence="1">The sequence shown here is derived from an EMBL/GenBank/DDBJ whole genome shotgun (WGS) entry which is preliminary data.</text>
</comment>
<dbReference type="EMBL" id="JANPWB010000004">
    <property type="protein sequence ID" value="KAJ1192947.1"/>
    <property type="molecule type" value="Genomic_DNA"/>
</dbReference>
<dbReference type="Proteomes" id="UP001066276">
    <property type="component" value="Chromosome 2_2"/>
</dbReference>
<dbReference type="AlphaFoldDB" id="A0AAV7UZ94"/>
<organism evidence="1 2">
    <name type="scientific">Pleurodeles waltl</name>
    <name type="common">Iberian ribbed newt</name>
    <dbReference type="NCBI Taxonomy" id="8319"/>
    <lineage>
        <taxon>Eukaryota</taxon>
        <taxon>Metazoa</taxon>
        <taxon>Chordata</taxon>
        <taxon>Craniata</taxon>
        <taxon>Vertebrata</taxon>
        <taxon>Euteleostomi</taxon>
        <taxon>Amphibia</taxon>
        <taxon>Batrachia</taxon>
        <taxon>Caudata</taxon>
        <taxon>Salamandroidea</taxon>
        <taxon>Salamandridae</taxon>
        <taxon>Pleurodelinae</taxon>
        <taxon>Pleurodeles</taxon>
    </lineage>
</organism>
<protein>
    <submittedName>
        <fullName evidence="1">Uncharacterized protein</fullName>
    </submittedName>
</protein>
<reference evidence="1" key="1">
    <citation type="journal article" date="2022" name="bioRxiv">
        <title>Sequencing and chromosome-scale assembly of the giantPleurodeles waltlgenome.</title>
        <authorList>
            <person name="Brown T."/>
            <person name="Elewa A."/>
            <person name="Iarovenko S."/>
            <person name="Subramanian E."/>
            <person name="Araus A.J."/>
            <person name="Petzold A."/>
            <person name="Susuki M."/>
            <person name="Suzuki K.-i.T."/>
            <person name="Hayashi T."/>
            <person name="Toyoda A."/>
            <person name="Oliveira C."/>
            <person name="Osipova E."/>
            <person name="Leigh N.D."/>
            <person name="Simon A."/>
            <person name="Yun M.H."/>
        </authorList>
    </citation>
    <scope>NUCLEOTIDE SEQUENCE</scope>
    <source>
        <strain evidence="1">20211129_DDA</strain>
        <tissue evidence="1">Liver</tissue>
    </source>
</reference>
<proteinExistence type="predicted"/>
<name>A0AAV7UZ94_PLEWA</name>
<evidence type="ECO:0000313" key="1">
    <source>
        <dbReference type="EMBL" id="KAJ1192947.1"/>
    </source>
</evidence>
<gene>
    <name evidence="1" type="ORF">NDU88_002253</name>
</gene>
<evidence type="ECO:0000313" key="2">
    <source>
        <dbReference type="Proteomes" id="UP001066276"/>
    </source>
</evidence>
<accession>A0AAV7UZ94</accession>
<sequence length="87" mass="9606">MGGTPRQRGQLNTQCSRGFQVKRSVSANIVNRCPVMVRFWPLSAARMGHSFRQDHRPVSDLSASRAQMPSSMPECRCEQGVKLAACG</sequence>
<keyword evidence="2" id="KW-1185">Reference proteome</keyword>